<accession>A0A9X2HGX0</accession>
<name>A0A9X2HGX0_9MICC</name>
<evidence type="ECO:0000256" key="1">
    <source>
        <dbReference type="ARBA" id="ARBA00004141"/>
    </source>
</evidence>
<comment type="subcellular location">
    <subcellularLocation>
        <location evidence="6">Cell membrane</location>
        <topology evidence="6">Multi-pass membrane protein</topology>
    </subcellularLocation>
    <subcellularLocation>
        <location evidence="1">Membrane</location>
        <topology evidence="1">Multi-pass membrane protein</topology>
    </subcellularLocation>
</comment>
<feature type="transmembrane region" description="Helical" evidence="6">
    <location>
        <begin position="261"/>
        <end position="282"/>
    </location>
</feature>
<sequence length="310" mass="31439">MRKLIILALIGLAAQLVDGSLGMAYGVTSSTLLLTVGLAPAAVSATVHLAEIGTTLASGASHWKFGNIDWRIVGFMAVPGGVAAFFGANVLTASGDAAAPIMSVILLGLGVYVVWRFLRLPDRRPSFTGKVPGFLLVPLAGVAGFMDAIGGGGWGPVGTPTLLASGKIHPRKVIGSIDASEFVVSVGASVGFLLALGHQGINLPFVLALLVGGVIAAPIAAYLVRWLAPRILAVGAGGLIILTNTRTLLRTDAAGEVVPAGVGPAILLIVALAWAAGIVWVIRKEVAGRRAERSAAGAAARDAVGSDVER</sequence>
<feature type="transmembrane region" description="Helical" evidence="6">
    <location>
        <begin position="70"/>
        <end position="91"/>
    </location>
</feature>
<evidence type="ECO:0000256" key="6">
    <source>
        <dbReference type="RuleBase" id="RU363041"/>
    </source>
</evidence>
<keyword evidence="3 6" id="KW-0812">Transmembrane</keyword>
<keyword evidence="8" id="KW-1185">Reference proteome</keyword>
<feature type="transmembrane region" description="Helical" evidence="6">
    <location>
        <begin position="203"/>
        <end position="224"/>
    </location>
</feature>
<dbReference type="Pfam" id="PF01925">
    <property type="entry name" value="TauE"/>
    <property type="match status" value="1"/>
</dbReference>
<feature type="transmembrane region" description="Helical" evidence="6">
    <location>
        <begin position="97"/>
        <end position="118"/>
    </location>
</feature>
<dbReference type="GO" id="GO:0005886">
    <property type="term" value="C:plasma membrane"/>
    <property type="evidence" value="ECO:0007669"/>
    <property type="project" value="UniProtKB-SubCell"/>
</dbReference>
<dbReference type="AlphaFoldDB" id="A0A9X2HGX0"/>
<dbReference type="EMBL" id="JANAFB010000001">
    <property type="protein sequence ID" value="MCP3424638.1"/>
    <property type="molecule type" value="Genomic_DNA"/>
</dbReference>
<dbReference type="PANTHER" id="PTHR43701:SF12">
    <property type="entry name" value="MEMBRANE TRANSPORTER PROTEIN YTNM-RELATED"/>
    <property type="match status" value="1"/>
</dbReference>
<evidence type="ECO:0000313" key="7">
    <source>
        <dbReference type="EMBL" id="MCP3424638.1"/>
    </source>
</evidence>
<keyword evidence="4 6" id="KW-1133">Transmembrane helix</keyword>
<comment type="similarity">
    <text evidence="2 6">Belongs to the 4-toluene sulfonate uptake permease (TSUP) (TC 2.A.102) family.</text>
</comment>
<dbReference type="Proteomes" id="UP001139502">
    <property type="component" value="Unassembled WGS sequence"/>
</dbReference>
<evidence type="ECO:0000313" key="8">
    <source>
        <dbReference type="Proteomes" id="UP001139502"/>
    </source>
</evidence>
<keyword evidence="6" id="KW-1003">Cell membrane</keyword>
<dbReference type="InterPro" id="IPR002781">
    <property type="entry name" value="TM_pro_TauE-like"/>
</dbReference>
<protein>
    <recommendedName>
        <fullName evidence="6">Probable membrane transporter protein</fullName>
    </recommendedName>
</protein>
<evidence type="ECO:0000256" key="3">
    <source>
        <dbReference type="ARBA" id="ARBA00022692"/>
    </source>
</evidence>
<evidence type="ECO:0000256" key="2">
    <source>
        <dbReference type="ARBA" id="ARBA00009142"/>
    </source>
</evidence>
<feature type="transmembrane region" description="Helical" evidence="6">
    <location>
        <begin position="29"/>
        <end position="50"/>
    </location>
</feature>
<evidence type="ECO:0000256" key="4">
    <source>
        <dbReference type="ARBA" id="ARBA00022989"/>
    </source>
</evidence>
<comment type="caution">
    <text evidence="7">The sequence shown here is derived from an EMBL/GenBank/DDBJ whole genome shotgun (WGS) entry which is preliminary data.</text>
</comment>
<organism evidence="7 8">
    <name type="scientific">Rothia santali</name>
    <dbReference type="NCBI Taxonomy" id="2949643"/>
    <lineage>
        <taxon>Bacteria</taxon>
        <taxon>Bacillati</taxon>
        <taxon>Actinomycetota</taxon>
        <taxon>Actinomycetes</taxon>
        <taxon>Micrococcales</taxon>
        <taxon>Micrococcaceae</taxon>
        <taxon>Rothia</taxon>
    </lineage>
</organism>
<dbReference type="PANTHER" id="PTHR43701">
    <property type="entry name" value="MEMBRANE TRANSPORTER PROTEIN MJ0441-RELATED"/>
    <property type="match status" value="1"/>
</dbReference>
<keyword evidence="5 6" id="KW-0472">Membrane</keyword>
<evidence type="ECO:0000256" key="5">
    <source>
        <dbReference type="ARBA" id="ARBA00023136"/>
    </source>
</evidence>
<gene>
    <name evidence="7" type="ORF">NBM05_00950</name>
</gene>
<dbReference type="RefSeq" id="WP_254164362.1">
    <property type="nucleotide sequence ID" value="NZ_JANAFB010000001.1"/>
</dbReference>
<dbReference type="InterPro" id="IPR051598">
    <property type="entry name" value="TSUP/Inactive_protease-like"/>
</dbReference>
<proteinExistence type="inferred from homology"/>
<feature type="transmembrane region" description="Helical" evidence="6">
    <location>
        <begin position="231"/>
        <end position="249"/>
    </location>
</feature>
<reference evidence="7" key="1">
    <citation type="submission" date="2022-06" db="EMBL/GenBank/DDBJ databases">
        <title>Rothia sp. isolated from sandalwood seedling.</title>
        <authorList>
            <person name="Tuikhar N."/>
            <person name="Kirdat K."/>
            <person name="Thorat V."/>
            <person name="Swetha P."/>
            <person name="Padma S."/>
            <person name="Sundararaj R."/>
            <person name="Yadav A."/>
        </authorList>
    </citation>
    <scope>NUCLEOTIDE SEQUENCE</scope>
    <source>
        <strain evidence="7">AR01</strain>
    </source>
</reference>